<protein>
    <submittedName>
        <fullName evidence="1">Uncharacterized protein</fullName>
    </submittedName>
</protein>
<keyword evidence="2" id="KW-1185">Reference proteome</keyword>
<name>A0AAD1Y4M2_EUPCR</name>
<comment type="caution">
    <text evidence="1">The sequence shown here is derived from an EMBL/GenBank/DDBJ whole genome shotgun (WGS) entry which is preliminary data.</text>
</comment>
<gene>
    <name evidence="1" type="ORF">ECRASSUSDP1_LOCUS26115</name>
</gene>
<dbReference type="AlphaFoldDB" id="A0AAD1Y4M2"/>
<sequence length="40" mass="4802">METFSILFQWNNLRRSLMRQELLCLSLRLARAQCDLKSES</sequence>
<evidence type="ECO:0000313" key="1">
    <source>
        <dbReference type="EMBL" id="CAI2384582.1"/>
    </source>
</evidence>
<reference evidence="1" key="1">
    <citation type="submission" date="2023-07" db="EMBL/GenBank/DDBJ databases">
        <authorList>
            <consortium name="AG Swart"/>
            <person name="Singh M."/>
            <person name="Singh A."/>
            <person name="Seah K."/>
            <person name="Emmerich C."/>
        </authorList>
    </citation>
    <scope>NUCLEOTIDE SEQUENCE</scope>
    <source>
        <strain evidence="1">DP1</strain>
    </source>
</reference>
<proteinExistence type="predicted"/>
<dbReference type="EMBL" id="CAMPGE010026918">
    <property type="protein sequence ID" value="CAI2384582.1"/>
    <property type="molecule type" value="Genomic_DNA"/>
</dbReference>
<organism evidence="1 2">
    <name type="scientific">Euplotes crassus</name>
    <dbReference type="NCBI Taxonomy" id="5936"/>
    <lineage>
        <taxon>Eukaryota</taxon>
        <taxon>Sar</taxon>
        <taxon>Alveolata</taxon>
        <taxon>Ciliophora</taxon>
        <taxon>Intramacronucleata</taxon>
        <taxon>Spirotrichea</taxon>
        <taxon>Hypotrichia</taxon>
        <taxon>Euplotida</taxon>
        <taxon>Euplotidae</taxon>
        <taxon>Moneuplotes</taxon>
    </lineage>
</organism>
<evidence type="ECO:0000313" key="2">
    <source>
        <dbReference type="Proteomes" id="UP001295684"/>
    </source>
</evidence>
<dbReference type="Proteomes" id="UP001295684">
    <property type="component" value="Unassembled WGS sequence"/>
</dbReference>
<accession>A0AAD1Y4M2</accession>